<dbReference type="RefSeq" id="WP_147915083.1">
    <property type="nucleotide sequence ID" value="NZ_JBHUEJ010000042.1"/>
</dbReference>
<evidence type="ECO:0000313" key="2">
    <source>
        <dbReference type="Proteomes" id="UP001597304"/>
    </source>
</evidence>
<accession>A0ABW4KX21</accession>
<proteinExistence type="predicted"/>
<dbReference type="EMBL" id="JBHUEJ010000042">
    <property type="protein sequence ID" value="MFD1712372.1"/>
    <property type="molecule type" value="Genomic_DNA"/>
</dbReference>
<name>A0ABW4KX21_9BURK</name>
<keyword evidence="2" id="KW-1185">Reference proteome</keyword>
<organism evidence="1 2">
    <name type="scientific">Ottowia flava</name>
    <dbReference type="NCBI Taxonomy" id="2675430"/>
    <lineage>
        <taxon>Bacteria</taxon>
        <taxon>Pseudomonadati</taxon>
        <taxon>Pseudomonadota</taxon>
        <taxon>Betaproteobacteria</taxon>
        <taxon>Burkholderiales</taxon>
        <taxon>Comamonadaceae</taxon>
        <taxon>Ottowia</taxon>
    </lineage>
</organism>
<comment type="caution">
    <text evidence="1">The sequence shown here is derived from an EMBL/GenBank/DDBJ whole genome shotgun (WGS) entry which is preliminary data.</text>
</comment>
<gene>
    <name evidence="1" type="ORF">ACFSF0_17370</name>
</gene>
<reference evidence="2" key="1">
    <citation type="journal article" date="2019" name="Int. J. Syst. Evol. Microbiol.">
        <title>The Global Catalogue of Microorganisms (GCM) 10K type strain sequencing project: providing services to taxonomists for standard genome sequencing and annotation.</title>
        <authorList>
            <consortium name="The Broad Institute Genomics Platform"/>
            <consortium name="The Broad Institute Genome Sequencing Center for Infectious Disease"/>
            <person name="Wu L."/>
            <person name="Ma J."/>
        </authorList>
    </citation>
    <scope>NUCLEOTIDE SEQUENCE [LARGE SCALE GENOMIC DNA]</scope>
    <source>
        <strain evidence="2">LMG 29247</strain>
    </source>
</reference>
<sequence>MPGREGVVRRYVLGLGMLTVPSYRSAGAFSHPKPLPGVLVRATALPHRTGSTALAQAVALLSGQRVGVPPVVTAVGMLGQIKRWLPEAAVSLVGEQEPADLLALCTGVVDAGGVMLLQWQPWPRTKYGNAHAPDPPSHWMLVVGVEGSWHAKGLQVDCQASALLVLDATVPPVWGCGHNLHLVPGEHKDHPRTREAAMSRAVWTARTLEGGLEYGIVLAAVFVGSGQTQSQ</sequence>
<protein>
    <recommendedName>
        <fullName evidence="3">Recombinase A</fullName>
    </recommendedName>
</protein>
<dbReference type="Proteomes" id="UP001597304">
    <property type="component" value="Unassembled WGS sequence"/>
</dbReference>
<evidence type="ECO:0008006" key="3">
    <source>
        <dbReference type="Google" id="ProtNLM"/>
    </source>
</evidence>
<evidence type="ECO:0000313" key="1">
    <source>
        <dbReference type="EMBL" id="MFD1712372.1"/>
    </source>
</evidence>